<dbReference type="SUPFAM" id="SSF55729">
    <property type="entry name" value="Acyl-CoA N-acyltransferases (Nat)"/>
    <property type="match status" value="1"/>
</dbReference>
<dbReference type="GO" id="GO:0016747">
    <property type="term" value="F:acyltransferase activity, transferring groups other than amino-acyl groups"/>
    <property type="evidence" value="ECO:0007669"/>
    <property type="project" value="InterPro"/>
</dbReference>
<dbReference type="PANTHER" id="PTHR43415">
    <property type="entry name" value="SPERMIDINE N(1)-ACETYLTRANSFERASE"/>
    <property type="match status" value="1"/>
</dbReference>
<evidence type="ECO:0000259" key="1">
    <source>
        <dbReference type="PROSITE" id="PS51186"/>
    </source>
</evidence>
<gene>
    <name evidence="2" type="ORF">EIM92_02010</name>
</gene>
<sequence length="170" mass="19969">MKSAIFMRSERLVYRLTMVRDVEMVLTLENDRENISYIIPWSRDEHITTLNDSDKRHIVIEDEELNQVGYIILAGLENPHQNIELVRIVISKKNKGYGREAIRALLQHVFGELGAHRIWLDVKVHNERARQLYLSLGFKQEGILRECIKNGDHYESLILMSLLRQEFTTP</sequence>
<reference evidence="2 3" key="1">
    <citation type="submission" date="2018-11" db="EMBL/GenBank/DDBJ databases">
        <title>Genome sequencing of Paenibacillus lentus DSM25539(T).</title>
        <authorList>
            <person name="Kook J.-K."/>
            <person name="Park S.-N."/>
            <person name="Lim Y.K."/>
        </authorList>
    </citation>
    <scope>NUCLEOTIDE SEQUENCE [LARGE SCALE GENOMIC DNA]</scope>
    <source>
        <strain evidence="2 3">DSM 25539</strain>
    </source>
</reference>
<dbReference type="OrthoDB" id="9795206at2"/>
<dbReference type="RefSeq" id="WP_125081246.1">
    <property type="nucleotide sequence ID" value="NZ_CP034248.1"/>
</dbReference>
<dbReference type="Gene3D" id="3.40.630.30">
    <property type="match status" value="1"/>
</dbReference>
<dbReference type="KEGG" id="plen:EIM92_02010"/>
<proteinExistence type="predicted"/>
<feature type="domain" description="N-acetyltransferase" evidence="1">
    <location>
        <begin position="12"/>
        <end position="165"/>
    </location>
</feature>
<keyword evidence="3" id="KW-1185">Reference proteome</keyword>
<evidence type="ECO:0000313" key="3">
    <source>
        <dbReference type="Proteomes" id="UP000273145"/>
    </source>
</evidence>
<dbReference type="PROSITE" id="PS51186">
    <property type="entry name" value="GNAT"/>
    <property type="match status" value="1"/>
</dbReference>
<keyword evidence="2" id="KW-0808">Transferase</keyword>
<dbReference type="InterPro" id="IPR016181">
    <property type="entry name" value="Acyl_CoA_acyltransferase"/>
</dbReference>
<evidence type="ECO:0000313" key="2">
    <source>
        <dbReference type="EMBL" id="AZK45117.1"/>
    </source>
</evidence>
<dbReference type="PANTHER" id="PTHR43415:SF3">
    <property type="entry name" value="GNAT-FAMILY ACETYLTRANSFERASE"/>
    <property type="match status" value="1"/>
</dbReference>
<dbReference type="AlphaFoldDB" id="A0A3Q8S3I1"/>
<accession>A0A3Q8S3I1</accession>
<dbReference type="CDD" id="cd04301">
    <property type="entry name" value="NAT_SF"/>
    <property type="match status" value="1"/>
</dbReference>
<name>A0A3Q8S3I1_9BACL</name>
<dbReference type="EMBL" id="CP034248">
    <property type="protein sequence ID" value="AZK45117.1"/>
    <property type="molecule type" value="Genomic_DNA"/>
</dbReference>
<organism evidence="2 3">
    <name type="scientific">Paenibacillus lentus</name>
    <dbReference type="NCBI Taxonomy" id="1338368"/>
    <lineage>
        <taxon>Bacteria</taxon>
        <taxon>Bacillati</taxon>
        <taxon>Bacillota</taxon>
        <taxon>Bacilli</taxon>
        <taxon>Bacillales</taxon>
        <taxon>Paenibacillaceae</taxon>
        <taxon>Paenibacillus</taxon>
    </lineage>
</organism>
<dbReference type="Proteomes" id="UP000273145">
    <property type="component" value="Chromosome"/>
</dbReference>
<dbReference type="Pfam" id="PF13302">
    <property type="entry name" value="Acetyltransf_3"/>
    <property type="match status" value="1"/>
</dbReference>
<dbReference type="InterPro" id="IPR000182">
    <property type="entry name" value="GNAT_dom"/>
</dbReference>
<protein>
    <submittedName>
        <fullName evidence="2">N-acetyltransferase</fullName>
    </submittedName>
</protein>